<evidence type="ECO:0000313" key="2">
    <source>
        <dbReference type="Proteomes" id="UP000184096"/>
    </source>
</evidence>
<protein>
    <submittedName>
        <fullName evidence="1">Uncharacterized protein</fullName>
    </submittedName>
</protein>
<accession>A0A1M7TXL4</accession>
<organism evidence="1 2">
    <name type="scientific">Bradyrhizobium erythrophlei</name>
    <dbReference type="NCBI Taxonomy" id="1437360"/>
    <lineage>
        <taxon>Bacteria</taxon>
        <taxon>Pseudomonadati</taxon>
        <taxon>Pseudomonadota</taxon>
        <taxon>Alphaproteobacteria</taxon>
        <taxon>Hyphomicrobiales</taxon>
        <taxon>Nitrobacteraceae</taxon>
        <taxon>Bradyrhizobium</taxon>
    </lineage>
</organism>
<dbReference type="Proteomes" id="UP000184096">
    <property type="component" value="Chromosome I"/>
</dbReference>
<dbReference type="AlphaFoldDB" id="A0A1M7TXL4"/>
<gene>
    <name evidence="1" type="ORF">SAMN05444170_2972</name>
</gene>
<dbReference type="EMBL" id="LT670849">
    <property type="protein sequence ID" value="SHN75492.1"/>
    <property type="molecule type" value="Genomic_DNA"/>
</dbReference>
<reference evidence="2" key="1">
    <citation type="submission" date="2016-11" db="EMBL/GenBank/DDBJ databases">
        <authorList>
            <person name="Varghese N."/>
            <person name="Submissions S."/>
        </authorList>
    </citation>
    <scope>NUCLEOTIDE SEQUENCE [LARGE SCALE GENOMIC DNA]</scope>
    <source>
        <strain evidence="2">GAS401</strain>
    </source>
</reference>
<keyword evidence="2" id="KW-1185">Reference proteome</keyword>
<evidence type="ECO:0000313" key="1">
    <source>
        <dbReference type="EMBL" id="SHN75492.1"/>
    </source>
</evidence>
<name>A0A1M7TXL4_9BRAD</name>
<proteinExistence type="predicted"/>
<sequence>MTFVVTHEAVSGVTAVLSRRVRDVSLRLCVVILGLSR</sequence>